<reference evidence="1" key="1">
    <citation type="submission" date="2018-06" db="EMBL/GenBank/DDBJ databases">
        <authorList>
            <person name="Zhirakovskaya E."/>
        </authorList>
    </citation>
    <scope>NUCLEOTIDE SEQUENCE</scope>
</reference>
<dbReference type="Gene3D" id="3.40.50.2000">
    <property type="entry name" value="Glycogen Phosphorylase B"/>
    <property type="match status" value="1"/>
</dbReference>
<evidence type="ECO:0000313" key="1">
    <source>
        <dbReference type="EMBL" id="VAX41316.1"/>
    </source>
</evidence>
<keyword evidence="1" id="KW-0808">Transferase</keyword>
<feature type="non-terminal residue" evidence="1">
    <location>
        <position position="1"/>
    </location>
</feature>
<name>A0A3B1DER2_9ZZZZ</name>
<dbReference type="GO" id="GO:0006488">
    <property type="term" value="P:dolichol-linked oligosaccharide biosynthetic process"/>
    <property type="evidence" value="ECO:0007669"/>
    <property type="project" value="InterPro"/>
</dbReference>
<organism evidence="1">
    <name type="scientific">hydrothermal vent metagenome</name>
    <dbReference type="NCBI Taxonomy" id="652676"/>
    <lineage>
        <taxon>unclassified sequences</taxon>
        <taxon>metagenomes</taxon>
        <taxon>ecological metagenomes</taxon>
    </lineage>
</organism>
<gene>
    <name evidence="1" type="ORF">MNBD_PLANCTO03-1755</name>
</gene>
<accession>A0A3B1DER2</accession>
<dbReference type="AlphaFoldDB" id="A0A3B1DER2"/>
<dbReference type="GO" id="GO:0016740">
    <property type="term" value="F:transferase activity"/>
    <property type="evidence" value="ECO:0007669"/>
    <property type="project" value="UniProtKB-KW"/>
</dbReference>
<protein>
    <submittedName>
        <fullName evidence="1">Related to glycosyltransferase (PssD)</fullName>
    </submittedName>
</protein>
<proteinExistence type="predicted"/>
<dbReference type="EMBL" id="UOGK01000522">
    <property type="protein sequence ID" value="VAX41316.1"/>
    <property type="molecule type" value="Genomic_DNA"/>
</dbReference>
<sequence>ATGLALDQPCDTDAVPALHYTVVMSIPQVRILAVASGGGHFVQLRRMRPAWEHCEIHYLSTIADYANDLEPGAKLHLVNDANRWDKIGIARMALRIVWTLLKVRPQVIVSTGAAAGYFALRFGKLLGARTIWVDSIANAEELSMTGRMVRKYADLYLTQWPDLAEPDGPHYEGSVLG</sequence>
<dbReference type="InterPro" id="IPR013969">
    <property type="entry name" value="Oligosacch_biosynth_Alg14"/>
</dbReference>
<dbReference type="Pfam" id="PF08660">
    <property type="entry name" value="Alg14"/>
    <property type="match status" value="1"/>
</dbReference>